<reference evidence="2" key="1">
    <citation type="journal article" date="2019" name="Int. J. Syst. Evol. Microbiol.">
        <title>The Global Catalogue of Microorganisms (GCM) 10K type strain sequencing project: providing services to taxonomists for standard genome sequencing and annotation.</title>
        <authorList>
            <consortium name="The Broad Institute Genomics Platform"/>
            <consortium name="The Broad Institute Genome Sequencing Center for Infectious Disease"/>
            <person name="Wu L."/>
            <person name="Ma J."/>
        </authorList>
    </citation>
    <scope>NUCLEOTIDE SEQUENCE [LARGE SCALE GENOMIC DNA]</scope>
    <source>
        <strain evidence="2">JCM 30846</strain>
    </source>
</reference>
<organism evidence="1 2">
    <name type="scientific">Streptomyces tremellae</name>
    <dbReference type="NCBI Taxonomy" id="1124239"/>
    <lineage>
        <taxon>Bacteria</taxon>
        <taxon>Bacillati</taxon>
        <taxon>Actinomycetota</taxon>
        <taxon>Actinomycetes</taxon>
        <taxon>Kitasatosporales</taxon>
        <taxon>Streptomycetaceae</taxon>
        <taxon>Streptomyces</taxon>
    </lineage>
</organism>
<name>A0ABP7ENG9_9ACTN</name>
<sequence>MGVRAPATITEEEVCEPDMRWAPLHTRLCATVRACTRRTAGRAVLRPRRTRRDAAVNDG</sequence>
<evidence type="ECO:0000313" key="2">
    <source>
        <dbReference type="Proteomes" id="UP001499884"/>
    </source>
</evidence>
<proteinExistence type="predicted"/>
<protein>
    <recommendedName>
        <fullName evidence="3">Transposase</fullName>
    </recommendedName>
</protein>
<evidence type="ECO:0008006" key="3">
    <source>
        <dbReference type="Google" id="ProtNLM"/>
    </source>
</evidence>
<keyword evidence="2" id="KW-1185">Reference proteome</keyword>
<dbReference type="Proteomes" id="UP001499884">
    <property type="component" value="Unassembled WGS sequence"/>
</dbReference>
<gene>
    <name evidence="1" type="ORF">GCM10023082_17380</name>
</gene>
<comment type="caution">
    <text evidence="1">The sequence shown here is derived from an EMBL/GenBank/DDBJ whole genome shotgun (WGS) entry which is preliminary data.</text>
</comment>
<dbReference type="EMBL" id="BAABEP010000007">
    <property type="protein sequence ID" value="GAA3720493.1"/>
    <property type="molecule type" value="Genomic_DNA"/>
</dbReference>
<accession>A0ABP7ENG9</accession>
<evidence type="ECO:0000313" key="1">
    <source>
        <dbReference type="EMBL" id="GAA3720493.1"/>
    </source>
</evidence>